<dbReference type="EMBL" id="LYPC01000014">
    <property type="protein sequence ID" value="OCT15237.1"/>
    <property type="molecule type" value="Genomic_DNA"/>
</dbReference>
<proteinExistence type="predicted"/>
<evidence type="ECO:0000313" key="1">
    <source>
        <dbReference type="EMBL" id="OCT15237.1"/>
    </source>
</evidence>
<dbReference type="OrthoDB" id="9855983at2"/>
<evidence type="ECO:0000313" key="2">
    <source>
        <dbReference type="Proteomes" id="UP000093309"/>
    </source>
</evidence>
<comment type="caution">
    <text evidence="1">The sequence shown here is derived from an EMBL/GenBank/DDBJ whole genome shotgun (WGS) entry which is preliminary data.</text>
</comment>
<dbReference type="AlphaFoldDB" id="A0A1C1A3U9"/>
<protein>
    <submittedName>
        <fullName evidence="1">Uncharacterized protein</fullName>
    </submittedName>
</protein>
<dbReference type="RefSeq" id="WP_065852148.1">
    <property type="nucleotide sequence ID" value="NZ_LYPC01000014.1"/>
</dbReference>
<reference evidence="2" key="1">
    <citation type="submission" date="2016-05" db="EMBL/GenBank/DDBJ databases">
        <title>Paenibacillus oryzae. sp. nov., isolated from the rice root.</title>
        <authorList>
            <person name="Zhang J."/>
            <person name="Zhang X."/>
        </authorList>
    </citation>
    <scope>NUCLEOTIDE SEQUENCE [LARGE SCALE GENOMIC DNA]</scope>
    <source>
        <strain evidence="2">KCTC13222</strain>
    </source>
</reference>
<sequence length="118" mass="12894">MSSENFSKSQFTFSKKEGQSELSILINNLGNHPRNIKLDIKDAETGNTLPATLDGVPYSHSLIIPEQAIRTLIVSVSEAKHTIAVEFLRESSEGGLSLRQKNSSSNGVITNIVELILK</sequence>
<accession>A0A1C1A3U9</accession>
<dbReference type="Proteomes" id="UP000093309">
    <property type="component" value="Unassembled WGS sequence"/>
</dbReference>
<keyword evidence="2" id="KW-1185">Reference proteome</keyword>
<name>A0A1C1A3U9_9BACL</name>
<gene>
    <name evidence="1" type="ORF">A8709_14140</name>
</gene>
<organism evidence="1 2">
    <name type="scientific">Paenibacillus pectinilyticus</name>
    <dbReference type="NCBI Taxonomy" id="512399"/>
    <lineage>
        <taxon>Bacteria</taxon>
        <taxon>Bacillati</taxon>
        <taxon>Bacillota</taxon>
        <taxon>Bacilli</taxon>
        <taxon>Bacillales</taxon>
        <taxon>Paenibacillaceae</taxon>
        <taxon>Paenibacillus</taxon>
    </lineage>
</organism>